<dbReference type="EMBL" id="JAWZXF010000020">
    <property type="protein sequence ID" value="MDX7923867.1"/>
    <property type="molecule type" value="Genomic_DNA"/>
</dbReference>
<reference evidence="2" key="1">
    <citation type="submission" date="2023-11" db="EMBL/GenBank/DDBJ databases">
        <title>WGS of Aeromonas in Northern Israel.</title>
        <authorList>
            <person name="Hershko Y."/>
        </authorList>
    </citation>
    <scope>NUCLEOTIDE SEQUENCE</scope>
    <source>
        <strain evidence="2">02297</strain>
    </source>
</reference>
<evidence type="ECO:0000256" key="1">
    <source>
        <dbReference type="SAM" id="SignalP"/>
    </source>
</evidence>
<gene>
    <name evidence="2" type="ORF">SJS82_18235</name>
</gene>
<comment type="caution">
    <text evidence="2">The sequence shown here is derived from an EMBL/GenBank/DDBJ whole genome shotgun (WGS) entry which is preliminary data.</text>
</comment>
<evidence type="ECO:0000313" key="2">
    <source>
        <dbReference type="EMBL" id="MDX7923867.1"/>
    </source>
</evidence>
<feature type="chain" id="PRO_5042974919" description="SH3 domain-containing protein" evidence="1">
    <location>
        <begin position="24"/>
        <end position="236"/>
    </location>
</feature>
<organism evidence="2 3">
    <name type="scientific">Aeromonas media</name>
    <dbReference type="NCBI Taxonomy" id="651"/>
    <lineage>
        <taxon>Bacteria</taxon>
        <taxon>Pseudomonadati</taxon>
        <taxon>Pseudomonadota</taxon>
        <taxon>Gammaproteobacteria</taxon>
        <taxon>Aeromonadales</taxon>
        <taxon>Aeromonadaceae</taxon>
        <taxon>Aeromonas</taxon>
    </lineage>
</organism>
<dbReference type="RefSeq" id="WP_319917892.1">
    <property type="nucleotide sequence ID" value="NZ_JAWZXF010000020.1"/>
</dbReference>
<accession>A0AAP6GEI0</accession>
<dbReference type="Proteomes" id="UP001285835">
    <property type="component" value="Unassembled WGS sequence"/>
</dbReference>
<sequence length="236" mass="26875">MAARKVALLLYSFFISVSFPVYAEDCNAQSCKGLITPPLVKKLLNDGYEKIEIKKILDLEYLFVTTSHEVNQCSIIFKIVHGKVEDTPSAGMDGKLCNISFHDKYVVSSWRDKGEWNDDVYEVVQDKWTLLFRDTCVGCQQVKRIYTNNRKNNRTILLSDGSDFLSREPLKGVIEESKVHLYSGPKESEALKAYLIRGDEFILSDMSDDGGFYKVIYKTPSGGKSYWIKSDSFSLK</sequence>
<proteinExistence type="predicted"/>
<dbReference type="AlphaFoldDB" id="A0AAP6GEI0"/>
<feature type="signal peptide" evidence="1">
    <location>
        <begin position="1"/>
        <end position="23"/>
    </location>
</feature>
<keyword evidence="1" id="KW-0732">Signal</keyword>
<evidence type="ECO:0000313" key="3">
    <source>
        <dbReference type="Proteomes" id="UP001285835"/>
    </source>
</evidence>
<name>A0AAP6GEI0_AERME</name>
<protein>
    <recommendedName>
        <fullName evidence="4">SH3 domain-containing protein</fullName>
    </recommendedName>
</protein>
<evidence type="ECO:0008006" key="4">
    <source>
        <dbReference type="Google" id="ProtNLM"/>
    </source>
</evidence>